<keyword evidence="1" id="KW-0472">Membrane</keyword>
<feature type="transmembrane region" description="Helical" evidence="1">
    <location>
        <begin position="202"/>
        <end position="222"/>
    </location>
</feature>
<name>A0ABV5VS09_9BACL</name>
<feature type="transmembrane region" description="Helical" evidence="1">
    <location>
        <begin position="54"/>
        <end position="76"/>
    </location>
</feature>
<keyword evidence="1" id="KW-0812">Transmembrane</keyword>
<feature type="transmembrane region" description="Helical" evidence="1">
    <location>
        <begin position="82"/>
        <end position="102"/>
    </location>
</feature>
<keyword evidence="1" id="KW-1133">Transmembrane helix</keyword>
<evidence type="ECO:0000256" key="1">
    <source>
        <dbReference type="SAM" id="Phobius"/>
    </source>
</evidence>
<dbReference type="Proteomes" id="UP001589619">
    <property type="component" value="Unassembled WGS sequence"/>
</dbReference>
<keyword evidence="3" id="KW-1185">Reference proteome</keyword>
<evidence type="ECO:0000313" key="3">
    <source>
        <dbReference type="Proteomes" id="UP001589619"/>
    </source>
</evidence>
<evidence type="ECO:0008006" key="4">
    <source>
        <dbReference type="Google" id="ProtNLM"/>
    </source>
</evidence>
<feature type="transmembrane region" description="Helical" evidence="1">
    <location>
        <begin position="133"/>
        <end position="152"/>
    </location>
</feature>
<evidence type="ECO:0000313" key="2">
    <source>
        <dbReference type="EMBL" id="MFB9751045.1"/>
    </source>
</evidence>
<comment type="caution">
    <text evidence="2">The sequence shown here is derived from an EMBL/GenBank/DDBJ whole genome shotgun (WGS) entry which is preliminary data.</text>
</comment>
<organism evidence="2 3">
    <name type="scientific">Paenibacillus hodogayensis</name>
    <dbReference type="NCBI Taxonomy" id="279208"/>
    <lineage>
        <taxon>Bacteria</taxon>
        <taxon>Bacillati</taxon>
        <taxon>Bacillota</taxon>
        <taxon>Bacilli</taxon>
        <taxon>Bacillales</taxon>
        <taxon>Paenibacillaceae</taxon>
        <taxon>Paenibacillus</taxon>
    </lineage>
</organism>
<feature type="transmembrane region" description="Helical" evidence="1">
    <location>
        <begin position="109"/>
        <end position="127"/>
    </location>
</feature>
<feature type="transmembrane region" description="Helical" evidence="1">
    <location>
        <begin position="164"/>
        <end position="196"/>
    </location>
</feature>
<reference evidence="2 3" key="1">
    <citation type="submission" date="2024-09" db="EMBL/GenBank/DDBJ databases">
        <authorList>
            <person name="Sun Q."/>
            <person name="Mori K."/>
        </authorList>
    </citation>
    <scope>NUCLEOTIDE SEQUENCE [LARGE SCALE GENOMIC DNA]</scope>
    <source>
        <strain evidence="2 3">JCM 12520</strain>
    </source>
</reference>
<feature type="transmembrane region" description="Helical" evidence="1">
    <location>
        <begin position="298"/>
        <end position="316"/>
    </location>
</feature>
<dbReference type="EMBL" id="JBHMAG010000004">
    <property type="protein sequence ID" value="MFB9751045.1"/>
    <property type="molecule type" value="Genomic_DNA"/>
</dbReference>
<proteinExistence type="predicted"/>
<feature type="transmembrane region" description="Helical" evidence="1">
    <location>
        <begin position="352"/>
        <end position="369"/>
    </location>
</feature>
<dbReference type="RefSeq" id="WP_344905737.1">
    <property type="nucleotide sequence ID" value="NZ_BAAAYO010000002.1"/>
</dbReference>
<gene>
    <name evidence="2" type="ORF">ACFFNY_05615</name>
</gene>
<feature type="transmembrane region" description="Helical" evidence="1">
    <location>
        <begin position="266"/>
        <end position="286"/>
    </location>
</feature>
<feature type="transmembrane region" description="Helical" evidence="1">
    <location>
        <begin position="328"/>
        <end position="345"/>
    </location>
</feature>
<feature type="transmembrane region" description="Helical" evidence="1">
    <location>
        <begin position="6"/>
        <end position="24"/>
    </location>
</feature>
<protein>
    <recommendedName>
        <fullName evidence="4">Glycosyltransferase RgtA/B/C/D-like domain-containing protein</fullName>
    </recommendedName>
</protein>
<sequence length="490" mass="56162">MKLFRFIGLTLVFICFVSSYYYFLSLRVPMNSDGANSVLQAKDMLEGNIFLREWYLSTGAYISTDLLIYSLMIPIVGFSTNVIYVSSALLYGLLVVISVWISAKSGEKFSYRGAIVTFSILAVPNLFLSNMVFSGPMHISSLVYCLIGLFVWEHAHNIYIKYGSLFFSTTIVLISDPFAIWFFVLPFSLACLYRIFRDRHEIYSLLTVIMSYVLSKIVLIVIDLSIPSVGTIRFLEIEELKKNLGLALKGILELYGANFTGKPMSVSTLIIIIHLFTFILICWVCYRAVRAINMKVSTFELFLILAVCLNVIEYVGSNMPIDLATTRYIIPGFVFFSIYLGKYALNRLEDKKITAVLFILLAFYFVTTLQKVEYKKPVAFHAEVTEFLRGKGLKYGYGSYWNSSIITLESDEEVRVRPIVNEKDITPYPWLSKSSWYNDKANFVVFDSSNWGNINQDVLIRKFGEPENIYQIKDFTILTWNKDISYILTK</sequence>
<accession>A0ABV5VS09</accession>